<keyword evidence="1" id="KW-0808">Transferase</keyword>
<keyword evidence="1" id="KW-0695">RNA-directed DNA polymerase</keyword>
<dbReference type="GO" id="GO:0008168">
    <property type="term" value="F:methyltransferase activity"/>
    <property type="evidence" value="ECO:0007669"/>
    <property type="project" value="InterPro"/>
</dbReference>
<dbReference type="AlphaFoldDB" id="A0A7D9DT36"/>
<dbReference type="GO" id="GO:0016706">
    <property type="term" value="F:2-oxoglutarate-dependent dioxygenase activity"/>
    <property type="evidence" value="ECO:0007669"/>
    <property type="project" value="InterPro"/>
</dbReference>
<dbReference type="GO" id="GO:0003964">
    <property type="term" value="F:RNA-directed DNA polymerase activity"/>
    <property type="evidence" value="ECO:0007669"/>
    <property type="project" value="UniProtKB-KW"/>
</dbReference>
<dbReference type="OrthoDB" id="5986114at2759"/>
<dbReference type="Proteomes" id="UP001152795">
    <property type="component" value="Unassembled WGS sequence"/>
</dbReference>
<evidence type="ECO:0000313" key="1">
    <source>
        <dbReference type="EMBL" id="CAB3992207.1"/>
    </source>
</evidence>
<comment type="caution">
    <text evidence="1">The sequence shown here is derived from an EMBL/GenBank/DDBJ whole genome shotgun (WGS) entry which is preliminary data.</text>
</comment>
<gene>
    <name evidence="1" type="ORF">PACLA_8A071295</name>
</gene>
<dbReference type="Pfam" id="PF09004">
    <property type="entry name" value="ALKBH8_N"/>
    <property type="match status" value="1"/>
</dbReference>
<evidence type="ECO:0000313" key="2">
    <source>
        <dbReference type="Proteomes" id="UP001152795"/>
    </source>
</evidence>
<dbReference type="PANTHER" id="PTHR33332">
    <property type="entry name" value="REVERSE TRANSCRIPTASE DOMAIN-CONTAINING PROTEIN"/>
    <property type="match status" value="1"/>
</dbReference>
<dbReference type="InterPro" id="IPR015095">
    <property type="entry name" value="AlkB_hom8_N"/>
</dbReference>
<dbReference type="EMBL" id="CACRXK020002001">
    <property type="protein sequence ID" value="CAB3992207.1"/>
    <property type="molecule type" value="Genomic_DNA"/>
</dbReference>
<proteinExistence type="predicted"/>
<name>A0A7D9DT36_PARCT</name>
<keyword evidence="1" id="KW-0548">Nucleotidyltransferase</keyword>
<keyword evidence="2" id="KW-1185">Reference proteome</keyword>
<reference evidence="1" key="1">
    <citation type="submission" date="2020-04" db="EMBL/GenBank/DDBJ databases">
        <authorList>
            <person name="Alioto T."/>
            <person name="Alioto T."/>
            <person name="Gomez Garrido J."/>
        </authorList>
    </citation>
    <scope>NUCLEOTIDE SEQUENCE</scope>
    <source>
        <strain evidence="1">A484AB</strain>
    </source>
</reference>
<accession>A0A7D9DT36</accession>
<sequence length="215" mass="25087">MSDENRLKLHPDKCKELRISFSKDPVVLDQVILNGKEVEIVESAKLLGVTISNNLTWHAHIKEVVKKASKRLYYLVQLKRARLPVKDLVLFHTSCVRSVMDYAVPVYYHSLPQYLKNELFRLEKRAISIINPGMDYSATGEILNIKPIEEYHNFLCKNLFDNVAKDPNHKLYDLLPQKHNWHHDLRNGHEFEISHFNTNRTKNSFIFAMASKMSS</sequence>
<organism evidence="1 2">
    <name type="scientific">Paramuricea clavata</name>
    <name type="common">Red gorgonian</name>
    <name type="synonym">Violescent sea-whip</name>
    <dbReference type="NCBI Taxonomy" id="317549"/>
    <lineage>
        <taxon>Eukaryota</taxon>
        <taxon>Metazoa</taxon>
        <taxon>Cnidaria</taxon>
        <taxon>Anthozoa</taxon>
        <taxon>Octocorallia</taxon>
        <taxon>Malacalcyonacea</taxon>
        <taxon>Plexauridae</taxon>
        <taxon>Paramuricea</taxon>
    </lineage>
</organism>
<protein>
    <submittedName>
        <fullName evidence="1">RNA-directed DNA polymerase from mobile element jockey</fullName>
    </submittedName>
</protein>